<evidence type="ECO:0000256" key="2">
    <source>
        <dbReference type="ARBA" id="ARBA00022438"/>
    </source>
</evidence>
<dbReference type="PANTHER" id="PTHR32481">
    <property type="entry name" value="AMINOPEPTIDASE"/>
    <property type="match status" value="1"/>
</dbReference>
<keyword evidence="5" id="KW-0378">Hydrolase</keyword>
<dbReference type="RefSeq" id="WP_072892224.1">
    <property type="nucleotide sequence ID" value="NZ_FQVM01000001.1"/>
</dbReference>
<dbReference type="InterPro" id="IPR051464">
    <property type="entry name" value="Peptidase_M42_aminopept"/>
</dbReference>
<evidence type="ECO:0000256" key="7">
    <source>
        <dbReference type="PIRSR" id="PIRSR001123-2"/>
    </source>
</evidence>
<dbReference type="EMBL" id="FQVM01000001">
    <property type="protein sequence ID" value="SHE32225.1"/>
    <property type="molecule type" value="Genomic_DNA"/>
</dbReference>
<sequence>MDLLLEDLLETFSTSGNEELLRNVIVKELDKLSVKYREDKMGNLIVDICDNFYTKNTIDKKEKVMICAHMDNIGFIVTGIDDKGLIKVASIGEFDLSKVVNNYVSFKNGTIGKLYSNKKDPKDEDLFIDLALDSKKEVEGLIKEGDVAVIKPSIIENNNNILSSGLNNKIGCFILFQIIKMIKNKEIKNLDKNNEFYFVFSTENILGGRGARAAANIIAPDYAIVLDMEEAKECGDSIYLGRGPAIKILDKTLIINREVKEKLDKVFERISLKPQYIVNNHGGDGGFIHKEGNGTKTGALGIPCRYINTSSEIVNKSDIENTKNIIIEILKEF</sequence>
<protein>
    <submittedName>
        <fullName evidence="8">Endoglucanase</fullName>
    </submittedName>
</protein>
<gene>
    <name evidence="8" type="ORF">SAMN05443638_10150</name>
</gene>
<dbReference type="InterPro" id="IPR023367">
    <property type="entry name" value="Peptidase_M42_dom2"/>
</dbReference>
<dbReference type="GO" id="GO:0046872">
    <property type="term" value="F:metal ion binding"/>
    <property type="evidence" value="ECO:0007669"/>
    <property type="project" value="UniProtKB-UniRule"/>
</dbReference>
<evidence type="ECO:0000256" key="1">
    <source>
        <dbReference type="ARBA" id="ARBA00006272"/>
    </source>
</evidence>
<comment type="similarity">
    <text evidence="1 6">Belongs to the peptidase M42 family.</text>
</comment>
<evidence type="ECO:0000313" key="8">
    <source>
        <dbReference type="EMBL" id="SHE32225.1"/>
    </source>
</evidence>
<feature type="binding site" evidence="7">
    <location>
        <position position="69"/>
    </location>
    <ligand>
        <name>Zn(2+)</name>
        <dbReference type="ChEBI" id="CHEBI:29105"/>
        <label>1</label>
    </ligand>
</feature>
<dbReference type="Proteomes" id="UP000184035">
    <property type="component" value="Unassembled WGS sequence"/>
</dbReference>
<name>A0A1M4SJ35_9CLOT</name>
<dbReference type="GO" id="GO:0006508">
    <property type="term" value="P:proteolysis"/>
    <property type="evidence" value="ECO:0007669"/>
    <property type="project" value="UniProtKB-KW"/>
</dbReference>
<dbReference type="PIRSF" id="PIRSF001123">
    <property type="entry name" value="PepA_GA"/>
    <property type="match status" value="1"/>
</dbReference>
<dbReference type="PANTHER" id="PTHR32481:SF7">
    <property type="entry name" value="AMINOPEPTIDASE YHFE-RELATED"/>
    <property type="match status" value="1"/>
</dbReference>
<dbReference type="GO" id="GO:0004177">
    <property type="term" value="F:aminopeptidase activity"/>
    <property type="evidence" value="ECO:0007669"/>
    <property type="project" value="UniProtKB-UniRule"/>
</dbReference>
<dbReference type="OrthoDB" id="9772053at2"/>
<dbReference type="AlphaFoldDB" id="A0A1M4SJ35"/>
<keyword evidence="9" id="KW-1185">Reference proteome</keyword>
<keyword evidence="2" id="KW-0031">Aminopeptidase</keyword>
<keyword evidence="4 7" id="KW-0479">Metal-binding</keyword>
<comment type="cofactor">
    <cofactor evidence="7">
        <name>a divalent metal cation</name>
        <dbReference type="ChEBI" id="CHEBI:60240"/>
    </cofactor>
    <text evidence="7">Binds 2 divalent metal cations per subunit.</text>
</comment>
<evidence type="ECO:0000256" key="5">
    <source>
        <dbReference type="ARBA" id="ARBA00022801"/>
    </source>
</evidence>
<dbReference type="Pfam" id="PF05343">
    <property type="entry name" value="Peptidase_M42"/>
    <property type="match status" value="1"/>
</dbReference>
<dbReference type="Gene3D" id="2.40.30.40">
    <property type="entry name" value="Peptidase M42, domain 2"/>
    <property type="match status" value="1"/>
</dbReference>
<dbReference type="SUPFAM" id="SSF101821">
    <property type="entry name" value="Aminopeptidase/glucanase lid domain"/>
    <property type="match status" value="1"/>
</dbReference>
<proteinExistence type="inferred from homology"/>
<organism evidence="8 9">
    <name type="scientific">Clostridium fallax</name>
    <dbReference type="NCBI Taxonomy" id="1533"/>
    <lineage>
        <taxon>Bacteria</taxon>
        <taxon>Bacillati</taxon>
        <taxon>Bacillota</taxon>
        <taxon>Clostridia</taxon>
        <taxon>Eubacteriales</taxon>
        <taxon>Clostridiaceae</taxon>
        <taxon>Clostridium</taxon>
    </lineage>
</organism>
<keyword evidence="3" id="KW-0645">Protease</keyword>
<reference evidence="8 9" key="1">
    <citation type="submission" date="2016-11" db="EMBL/GenBank/DDBJ databases">
        <authorList>
            <person name="Jaros S."/>
            <person name="Januszkiewicz K."/>
            <person name="Wedrychowicz H."/>
        </authorList>
    </citation>
    <scope>NUCLEOTIDE SEQUENCE [LARGE SCALE GENOMIC DNA]</scope>
    <source>
        <strain evidence="8 9">DSM 2631</strain>
    </source>
</reference>
<feature type="binding site" evidence="7">
    <location>
        <position position="227"/>
    </location>
    <ligand>
        <name>Zn(2+)</name>
        <dbReference type="ChEBI" id="CHEBI:29105"/>
        <label>1</label>
    </ligand>
</feature>
<dbReference type="SUPFAM" id="SSF53187">
    <property type="entry name" value="Zn-dependent exopeptidases"/>
    <property type="match status" value="1"/>
</dbReference>
<evidence type="ECO:0000256" key="4">
    <source>
        <dbReference type="ARBA" id="ARBA00022723"/>
    </source>
</evidence>
<evidence type="ECO:0000313" key="9">
    <source>
        <dbReference type="Proteomes" id="UP000184035"/>
    </source>
</evidence>
<accession>A0A1M4SJ35</accession>
<dbReference type="InterPro" id="IPR008007">
    <property type="entry name" value="Peptidase_M42"/>
</dbReference>
<dbReference type="Gene3D" id="3.40.630.10">
    <property type="entry name" value="Zn peptidases"/>
    <property type="match status" value="1"/>
</dbReference>
<dbReference type="STRING" id="1533.SAMN05443638_10150"/>
<evidence type="ECO:0000256" key="3">
    <source>
        <dbReference type="ARBA" id="ARBA00022670"/>
    </source>
</evidence>
<evidence type="ECO:0000256" key="6">
    <source>
        <dbReference type="PIRNR" id="PIRNR001123"/>
    </source>
</evidence>